<dbReference type="Proteomes" id="UP000325313">
    <property type="component" value="Unassembled WGS sequence"/>
</dbReference>
<sequence>MDSAVHFHRCLLWFTIPGGLTFPNPILHHHQHEDGKVLQPGSALRDMRSTKGGHRASSLALPTCPFPHNSPPAHASYLQLPKQPYRPNIPNLVMSIPETATALAEALRKLAADSYNMQDEHIIVQKNEEVPSEEDVKTHKDLLNQVKTTLLPETRSLLISLQEALDLFPESTAPKPKLDEALDVVSRFHTVLTNLNIAVHTISPQIIALGRKSSRIDQTYGVLKRFRTYILEMDAREITSEFLSDLFTELSEFVSSGQYAQGSSEYPDEEEYATLILNRRTQLLAAVDKSQRKIDEALELIDRSDFDILRYIWNEYEQELGDYLTKIAQKIHDAKDVDIPPADQPLNLRPRIIQLLPQVIPFVKLCRVFYKRIGSAPPAFTFGEELSSADLESIRLGAGKINNSLIYALDTLFSAYSNPRGQRTSSASSHFDAVKKAMDSTLEFIASHMVPSDPARTVDDVMNEFFGTLKPQFDALHERFSAALTQFQQENERLGNLAGNGN</sequence>
<protein>
    <submittedName>
        <fullName evidence="1">Uncharacterized protein</fullName>
    </submittedName>
</protein>
<dbReference type="PANTHER" id="PTHR33069">
    <property type="entry name" value="CHROMOSOME 7, WHOLE GENOME SHOTGUN SEQUENCE-RELATED"/>
    <property type="match status" value="1"/>
</dbReference>
<dbReference type="EMBL" id="VDEP01000405">
    <property type="protein sequence ID" value="KAA1088741.1"/>
    <property type="molecule type" value="Genomic_DNA"/>
</dbReference>
<evidence type="ECO:0000313" key="1">
    <source>
        <dbReference type="EMBL" id="KAA1088741.1"/>
    </source>
</evidence>
<gene>
    <name evidence="1" type="ORF">PGTUg99_025262</name>
</gene>
<dbReference type="PANTHER" id="PTHR33069:SF3">
    <property type="entry name" value="DYNEIN HEAVY CHAIN TAIL DOMAIN-CONTAINING PROTEIN"/>
    <property type="match status" value="1"/>
</dbReference>
<organism evidence="1 2">
    <name type="scientific">Puccinia graminis f. sp. tritici</name>
    <dbReference type="NCBI Taxonomy" id="56615"/>
    <lineage>
        <taxon>Eukaryota</taxon>
        <taxon>Fungi</taxon>
        <taxon>Dikarya</taxon>
        <taxon>Basidiomycota</taxon>
        <taxon>Pucciniomycotina</taxon>
        <taxon>Pucciniomycetes</taxon>
        <taxon>Pucciniales</taxon>
        <taxon>Pucciniaceae</taxon>
        <taxon>Puccinia</taxon>
    </lineage>
</organism>
<reference evidence="1 2" key="1">
    <citation type="submission" date="2019-05" db="EMBL/GenBank/DDBJ databases">
        <title>Emergence of the Ug99 lineage of the wheat stem rust pathogen through somatic hybridization.</title>
        <authorList>
            <person name="Li F."/>
            <person name="Upadhyaya N.M."/>
            <person name="Sperschneider J."/>
            <person name="Matny O."/>
            <person name="Nguyen-Phuc H."/>
            <person name="Mago R."/>
            <person name="Raley C."/>
            <person name="Miller M.E."/>
            <person name="Silverstein K.A.T."/>
            <person name="Henningsen E."/>
            <person name="Hirsch C.D."/>
            <person name="Visser B."/>
            <person name="Pretorius Z.A."/>
            <person name="Steffenson B.J."/>
            <person name="Schwessinger B."/>
            <person name="Dodds P.N."/>
            <person name="Figueroa M."/>
        </authorList>
    </citation>
    <scope>NUCLEOTIDE SEQUENCE [LARGE SCALE GENOMIC DNA]</scope>
    <source>
        <strain evidence="1 2">Ug99</strain>
    </source>
</reference>
<accession>A0A5B0NHB5</accession>
<evidence type="ECO:0000313" key="2">
    <source>
        <dbReference type="Proteomes" id="UP000325313"/>
    </source>
</evidence>
<proteinExistence type="predicted"/>
<name>A0A5B0NHB5_PUCGR</name>
<comment type="caution">
    <text evidence="1">The sequence shown here is derived from an EMBL/GenBank/DDBJ whole genome shotgun (WGS) entry which is preliminary data.</text>
</comment>
<dbReference type="AlphaFoldDB" id="A0A5B0NHB5"/>